<feature type="transmembrane region" description="Helical" evidence="3">
    <location>
        <begin position="108"/>
        <end position="126"/>
    </location>
</feature>
<dbReference type="InterPro" id="IPR052346">
    <property type="entry name" value="O-mannosyl-transferase_TMTC"/>
</dbReference>
<feature type="transmembrane region" description="Helical" evidence="3">
    <location>
        <begin position="167"/>
        <end position="182"/>
    </location>
</feature>
<feature type="transmembrane region" description="Helical" evidence="3">
    <location>
        <begin position="399"/>
        <end position="417"/>
    </location>
</feature>
<evidence type="ECO:0000256" key="1">
    <source>
        <dbReference type="ARBA" id="ARBA00022737"/>
    </source>
</evidence>
<feature type="transmembrane region" description="Helical" evidence="3">
    <location>
        <begin position="244"/>
        <end position="265"/>
    </location>
</feature>
<keyword evidence="2" id="KW-0802">TPR repeat</keyword>
<feature type="transmembrane region" description="Helical" evidence="3">
    <location>
        <begin position="194"/>
        <end position="210"/>
    </location>
</feature>
<dbReference type="InterPro" id="IPR011990">
    <property type="entry name" value="TPR-like_helical_dom_sf"/>
</dbReference>
<feature type="transmembrane region" description="Helical" evidence="3">
    <location>
        <begin position="21"/>
        <end position="40"/>
    </location>
</feature>
<reference evidence="4 5" key="1">
    <citation type="submission" date="2016-11" db="EMBL/GenBank/DDBJ databases">
        <title>Mixed transmission modes and dynamic genome evolution in an obligate animal-bacterial symbiosis.</title>
        <authorList>
            <person name="Russell S.L."/>
            <person name="Corbett-Detig R.B."/>
            <person name="Cavanaugh C.M."/>
        </authorList>
    </citation>
    <scope>NUCLEOTIDE SEQUENCE [LARGE SCALE GENOMIC DNA]</scope>
    <source>
        <strain evidence="4">Sveles-Q1</strain>
    </source>
</reference>
<proteinExistence type="predicted"/>
<dbReference type="Proteomes" id="UP000191110">
    <property type="component" value="Unassembled WGS sequence"/>
</dbReference>
<feature type="transmembrane region" description="Helical" evidence="3">
    <location>
        <begin position="347"/>
        <end position="370"/>
    </location>
</feature>
<accession>A0A1T2L9N5</accession>
<comment type="caution">
    <text evidence="4">The sequence shown here is derived from an EMBL/GenBank/DDBJ whole genome shotgun (WGS) entry which is preliminary data.</text>
</comment>
<keyword evidence="3" id="KW-1133">Transmembrane helix</keyword>
<gene>
    <name evidence="4" type="ORF">BOW53_02120</name>
</gene>
<dbReference type="SUPFAM" id="SSF48452">
    <property type="entry name" value="TPR-like"/>
    <property type="match status" value="1"/>
</dbReference>
<evidence type="ECO:0000313" key="5">
    <source>
        <dbReference type="Proteomes" id="UP000191110"/>
    </source>
</evidence>
<keyword evidence="5" id="KW-1185">Reference proteome</keyword>
<organism evidence="4 5">
    <name type="scientific">Solemya pervernicosa gill symbiont</name>
    <dbReference type="NCBI Taxonomy" id="642797"/>
    <lineage>
        <taxon>Bacteria</taxon>
        <taxon>Pseudomonadati</taxon>
        <taxon>Pseudomonadota</taxon>
        <taxon>Gammaproteobacteria</taxon>
        <taxon>sulfur-oxidizing symbionts</taxon>
    </lineage>
</organism>
<keyword evidence="3" id="KW-0812">Transmembrane</keyword>
<feature type="transmembrane region" description="Helical" evidence="3">
    <location>
        <begin position="321"/>
        <end position="340"/>
    </location>
</feature>
<dbReference type="Gene3D" id="1.25.40.10">
    <property type="entry name" value="Tetratricopeptide repeat domain"/>
    <property type="match status" value="1"/>
</dbReference>
<sequence length="654" mass="74431">MSDSNHNKPDNHLQITTSSSLLALLFIAVLTVTLLIYWPGLSGTFLFDDFPNLSILSHLDQHDTYNRVVQFTLSGSSGPTGRPISLFSFMLNDNAWPSDPWAFKYTNLMIHLLNGVLIFTFVRKLLITLNQNIVRAELVAMIATAFWLLQPLNISTVLYVIQRMTELSALFNLILLISYLYAREYLARSENRGLILLTVSMMLLVPLSIFSKENGALIFFYLLATEQAVLSQHKYNSLIKFKTWKLAFIVIPALLIIAYLIYYGIKTPATSFNRDFSFQQRLLTESRIMFDYLGRIIVPRLGDGGLFHDDYTISTSLTNPLSTLFSLLAIVCLLFSIFVFRRKAPLYSFAVAWFFSGHLIESTVIPLELYFEHRNYLPMVGPLIAISYYATNFSKSHKYTTSILIVGLLLTSIFSTYQNSKIWGDPLLASQIWASEHPSSIRSRQAAASFAVLNNDYAEAERQLRLGISYNPDDVSLKLQMLLVQCATKTLTSDEIESFKNTIKFAKYSHASTSSLIQLSQLVSKGRCKPLNTNDMVMIYLRAIENPGFQSHKTQHMLYYWLGQTFADQRNLSSAMEALDKAHAFQPVIDIPLLQAIWLSSAGLYDDSLQYISVARKMDNRAKNPLLKHSKRRDIDNLEQLIIKAQQKHNKILQ</sequence>
<name>A0A1T2L9N5_9GAMM</name>
<evidence type="ECO:0008006" key="6">
    <source>
        <dbReference type="Google" id="ProtNLM"/>
    </source>
</evidence>
<evidence type="ECO:0000256" key="2">
    <source>
        <dbReference type="ARBA" id="ARBA00022803"/>
    </source>
</evidence>
<keyword evidence="3" id="KW-0472">Membrane</keyword>
<dbReference type="AlphaFoldDB" id="A0A1T2L9N5"/>
<evidence type="ECO:0000313" key="4">
    <source>
        <dbReference type="EMBL" id="OOZ41819.1"/>
    </source>
</evidence>
<protein>
    <recommendedName>
        <fullName evidence="6">Tetratricopeptide repeat protein</fullName>
    </recommendedName>
</protein>
<dbReference type="EMBL" id="MPRL01000005">
    <property type="protein sequence ID" value="OOZ41819.1"/>
    <property type="molecule type" value="Genomic_DNA"/>
</dbReference>
<feature type="transmembrane region" description="Helical" evidence="3">
    <location>
        <begin position="138"/>
        <end position="161"/>
    </location>
</feature>
<dbReference type="PANTHER" id="PTHR44227">
    <property type="match status" value="1"/>
</dbReference>
<evidence type="ECO:0000256" key="3">
    <source>
        <dbReference type="SAM" id="Phobius"/>
    </source>
</evidence>
<keyword evidence="1" id="KW-0677">Repeat</keyword>
<dbReference type="PANTHER" id="PTHR44227:SF3">
    <property type="entry name" value="PROTEIN O-MANNOSYL-TRANSFERASE TMTC4"/>
    <property type="match status" value="1"/>
</dbReference>